<evidence type="ECO:0000313" key="7">
    <source>
        <dbReference type="EMBL" id="KAG8190794.1"/>
    </source>
</evidence>
<evidence type="ECO:0000313" key="8">
    <source>
        <dbReference type="Proteomes" id="UP000827092"/>
    </source>
</evidence>
<keyword evidence="2 6" id="KW-0812">Transmembrane</keyword>
<proteinExistence type="predicted"/>
<evidence type="ECO:0000256" key="1">
    <source>
        <dbReference type="ARBA" id="ARBA00004141"/>
    </source>
</evidence>
<gene>
    <name evidence="7" type="ORF">JTE90_005830</name>
</gene>
<feature type="transmembrane region" description="Helical" evidence="6">
    <location>
        <begin position="125"/>
        <end position="142"/>
    </location>
</feature>
<feature type="transmembrane region" description="Helical" evidence="6">
    <location>
        <begin position="162"/>
        <end position="183"/>
    </location>
</feature>
<feature type="transmembrane region" description="Helical" evidence="6">
    <location>
        <begin position="51"/>
        <end position="82"/>
    </location>
</feature>
<evidence type="ECO:0000256" key="2">
    <source>
        <dbReference type="ARBA" id="ARBA00022692"/>
    </source>
</evidence>
<name>A0AAV6V4G4_9ARAC</name>
<comment type="subcellular location">
    <subcellularLocation>
        <location evidence="1">Membrane</location>
        <topology evidence="1">Multi-pass membrane protein</topology>
    </subcellularLocation>
</comment>
<comment type="caution">
    <text evidence="7">The sequence shown here is derived from an EMBL/GenBank/DDBJ whole genome shotgun (WGS) entry which is preliminary data.</text>
</comment>
<dbReference type="GO" id="GO:0051606">
    <property type="term" value="P:detection of stimulus"/>
    <property type="evidence" value="ECO:0007669"/>
    <property type="project" value="UniProtKB-ARBA"/>
</dbReference>
<reference evidence="7 8" key="1">
    <citation type="journal article" date="2022" name="Nat. Ecol. Evol.">
        <title>A masculinizing supergene underlies an exaggerated male reproductive morph in a spider.</title>
        <authorList>
            <person name="Hendrickx F."/>
            <person name="De Corte Z."/>
            <person name="Sonet G."/>
            <person name="Van Belleghem S.M."/>
            <person name="Kostlbacher S."/>
            <person name="Vangestel C."/>
        </authorList>
    </citation>
    <scope>NUCLEOTIDE SEQUENCE [LARGE SCALE GENOMIC DNA]</scope>
    <source>
        <strain evidence="7">W744_W776</strain>
    </source>
</reference>
<dbReference type="GO" id="GO:0007606">
    <property type="term" value="P:sensory perception of chemical stimulus"/>
    <property type="evidence" value="ECO:0007669"/>
    <property type="project" value="TreeGrafter"/>
</dbReference>
<keyword evidence="3 6" id="KW-1133">Transmembrane helix</keyword>
<dbReference type="EMBL" id="JAFNEN010000174">
    <property type="protein sequence ID" value="KAG8190794.1"/>
    <property type="molecule type" value="Genomic_DNA"/>
</dbReference>
<evidence type="ECO:0000256" key="5">
    <source>
        <dbReference type="ARBA" id="ARBA00023170"/>
    </source>
</evidence>
<evidence type="ECO:0000256" key="6">
    <source>
        <dbReference type="SAM" id="Phobius"/>
    </source>
</evidence>
<organism evidence="7 8">
    <name type="scientific">Oedothorax gibbosus</name>
    <dbReference type="NCBI Taxonomy" id="931172"/>
    <lineage>
        <taxon>Eukaryota</taxon>
        <taxon>Metazoa</taxon>
        <taxon>Ecdysozoa</taxon>
        <taxon>Arthropoda</taxon>
        <taxon>Chelicerata</taxon>
        <taxon>Arachnida</taxon>
        <taxon>Araneae</taxon>
        <taxon>Araneomorphae</taxon>
        <taxon>Entelegynae</taxon>
        <taxon>Araneoidea</taxon>
        <taxon>Linyphiidae</taxon>
        <taxon>Erigoninae</taxon>
        <taxon>Oedothorax</taxon>
    </lineage>
</organism>
<dbReference type="Proteomes" id="UP000827092">
    <property type="component" value="Unassembled WGS sequence"/>
</dbReference>
<keyword evidence="8" id="KW-1185">Reference proteome</keyword>
<protein>
    <recommendedName>
        <fullName evidence="9">Gustatory receptor</fullName>
    </recommendedName>
</protein>
<evidence type="ECO:0000256" key="3">
    <source>
        <dbReference type="ARBA" id="ARBA00022989"/>
    </source>
</evidence>
<dbReference type="AlphaFoldDB" id="A0AAV6V4G4"/>
<keyword evidence="5" id="KW-0675">Receptor</keyword>
<evidence type="ECO:0008006" key="9">
    <source>
        <dbReference type="Google" id="ProtNLM"/>
    </source>
</evidence>
<accession>A0AAV6V4G4</accession>
<dbReference type="PANTHER" id="PTHR21421:SF29">
    <property type="entry name" value="GUSTATORY RECEPTOR 5A FOR TREHALOSE-RELATED"/>
    <property type="match status" value="1"/>
</dbReference>
<keyword evidence="4 6" id="KW-0472">Membrane</keyword>
<evidence type="ECO:0000256" key="4">
    <source>
        <dbReference type="ARBA" id="ARBA00023136"/>
    </source>
</evidence>
<dbReference type="PANTHER" id="PTHR21421">
    <property type="entry name" value="GUSTATORY RECEPTOR"/>
    <property type="match status" value="1"/>
</dbReference>
<feature type="transmembrane region" description="Helical" evidence="6">
    <location>
        <begin position="7"/>
        <end position="28"/>
    </location>
</feature>
<dbReference type="GO" id="GO:0016020">
    <property type="term" value="C:membrane"/>
    <property type="evidence" value="ECO:0007669"/>
    <property type="project" value="UniProtKB-SubCell"/>
</dbReference>
<sequence>MKDNRKYLYFVAIWFLSYAAIVIPLGIIDYEIYLTSGVPYYHYGIPRENDLLYSAAAAVHTVFFFFFAQVPMITVDLFYILICHHLRCIIKKFSASLSSETSDFEALLLSYGKIKSTINFVDDQLSVFALLNVIMTSGRMYYLISSLLHINLAMFSNDLFKILIIFFYTLAEYITVITAASSVSEASAEVCQKTQVLKLNKSKAFEQMKFQSCAESEIYLTVGKLVQIRRSLTLSTVSAVLTYVVLFDNLRNEVSHNNSHSE</sequence>
<dbReference type="GO" id="GO:0038023">
    <property type="term" value="F:signaling receptor activity"/>
    <property type="evidence" value="ECO:0007669"/>
    <property type="project" value="UniProtKB-ARBA"/>
</dbReference>